<keyword evidence="3" id="KW-1185">Reference proteome</keyword>
<evidence type="ECO:0000313" key="2">
    <source>
        <dbReference type="EMBL" id="RPA78380.1"/>
    </source>
</evidence>
<organism evidence="2 3">
    <name type="scientific">Ascobolus immersus RN42</name>
    <dbReference type="NCBI Taxonomy" id="1160509"/>
    <lineage>
        <taxon>Eukaryota</taxon>
        <taxon>Fungi</taxon>
        <taxon>Dikarya</taxon>
        <taxon>Ascomycota</taxon>
        <taxon>Pezizomycotina</taxon>
        <taxon>Pezizomycetes</taxon>
        <taxon>Pezizales</taxon>
        <taxon>Ascobolaceae</taxon>
        <taxon>Ascobolus</taxon>
    </lineage>
</organism>
<feature type="domain" description="F-box" evidence="1">
    <location>
        <begin position="1"/>
        <end position="55"/>
    </location>
</feature>
<dbReference type="PROSITE" id="PS50181">
    <property type="entry name" value="FBOX"/>
    <property type="match status" value="1"/>
</dbReference>
<protein>
    <recommendedName>
        <fullName evidence="1">F-box domain-containing protein</fullName>
    </recommendedName>
</protein>
<dbReference type="AlphaFoldDB" id="A0A3N4I2Q0"/>
<evidence type="ECO:0000259" key="1">
    <source>
        <dbReference type="PROSITE" id="PS50181"/>
    </source>
</evidence>
<dbReference type="EMBL" id="ML119712">
    <property type="protein sequence ID" value="RPA78380.1"/>
    <property type="molecule type" value="Genomic_DNA"/>
</dbReference>
<evidence type="ECO:0000313" key="3">
    <source>
        <dbReference type="Proteomes" id="UP000275078"/>
    </source>
</evidence>
<dbReference type="SUPFAM" id="SSF81383">
    <property type="entry name" value="F-box domain"/>
    <property type="match status" value="1"/>
</dbReference>
<name>A0A3N4I2Q0_ASCIM</name>
<reference evidence="2 3" key="1">
    <citation type="journal article" date="2018" name="Nat. Ecol. Evol.">
        <title>Pezizomycetes genomes reveal the molecular basis of ectomycorrhizal truffle lifestyle.</title>
        <authorList>
            <person name="Murat C."/>
            <person name="Payen T."/>
            <person name="Noel B."/>
            <person name="Kuo A."/>
            <person name="Morin E."/>
            <person name="Chen J."/>
            <person name="Kohler A."/>
            <person name="Krizsan K."/>
            <person name="Balestrini R."/>
            <person name="Da Silva C."/>
            <person name="Montanini B."/>
            <person name="Hainaut M."/>
            <person name="Levati E."/>
            <person name="Barry K.W."/>
            <person name="Belfiori B."/>
            <person name="Cichocki N."/>
            <person name="Clum A."/>
            <person name="Dockter R.B."/>
            <person name="Fauchery L."/>
            <person name="Guy J."/>
            <person name="Iotti M."/>
            <person name="Le Tacon F."/>
            <person name="Lindquist E.A."/>
            <person name="Lipzen A."/>
            <person name="Malagnac F."/>
            <person name="Mello A."/>
            <person name="Molinier V."/>
            <person name="Miyauchi S."/>
            <person name="Poulain J."/>
            <person name="Riccioni C."/>
            <person name="Rubini A."/>
            <person name="Sitrit Y."/>
            <person name="Splivallo R."/>
            <person name="Traeger S."/>
            <person name="Wang M."/>
            <person name="Zifcakova L."/>
            <person name="Wipf D."/>
            <person name="Zambonelli A."/>
            <person name="Paolocci F."/>
            <person name="Nowrousian M."/>
            <person name="Ottonello S."/>
            <person name="Baldrian P."/>
            <person name="Spatafora J.W."/>
            <person name="Henrissat B."/>
            <person name="Nagy L.G."/>
            <person name="Aury J.M."/>
            <person name="Wincker P."/>
            <person name="Grigoriev I.V."/>
            <person name="Bonfante P."/>
            <person name="Martin F.M."/>
        </authorList>
    </citation>
    <scope>NUCLEOTIDE SEQUENCE [LARGE SCALE GENOMIC DNA]</scope>
    <source>
        <strain evidence="2 3">RN42</strain>
    </source>
</reference>
<proteinExistence type="predicted"/>
<gene>
    <name evidence="2" type="ORF">BJ508DRAFT_156364</name>
</gene>
<dbReference type="Proteomes" id="UP000275078">
    <property type="component" value="Unassembled WGS sequence"/>
</dbReference>
<sequence length="87" mass="10162">MLQLPVELRLQVYHHLSLLSLLQLSQVQPTLYQVIRSTPPINTTKPGYDSYYRSSTDNEGRMELGNMIISSHRSAHQGRHWFTRNPR</sequence>
<accession>A0A3N4I2Q0</accession>
<dbReference type="InterPro" id="IPR036047">
    <property type="entry name" value="F-box-like_dom_sf"/>
</dbReference>
<dbReference type="InterPro" id="IPR001810">
    <property type="entry name" value="F-box_dom"/>
</dbReference>